<evidence type="ECO:0000313" key="2">
    <source>
        <dbReference type="Proteomes" id="UP001234178"/>
    </source>
</evidence>
<reference evidence="1 2" key="1">
    <citation type="journal article" date="2023" name="Nucleic Acids Res.">
        <title>The hologenome of Daphnia magna reveals possible DNA methylation and microbiome-mediated evolution of the host genome.</title>
        <authorList>
            <person name="Chaturvedi A."/>
            <person name="Li X."/>
            <person name="Dhandapani V."/>
            <person name="Marshall H."/>
            <person name="Kissane S."/>
            <person name="Cuenca-Cambronero M."/>
            <person name="Asole G."/>
            <person name="Calvet F."/>
            <person name="Ruiz-Romero M."/>
            <person name="Marangio P."/>
            <person name="Guigo R."/>
            <person name="Rago D."/>
            <person name="Mirbahai L."/>
            <person name="Eastwood N."/>
            <person name="Colbourne J.K."/>
            <person name="Zhou J."/>
            <person name="Mallon E."/>
            <person name="Orsini L."/>
        </authorList>
    </citation>
    <scope>NUCLEOTIDE SEQUENCE [LARGE SCALE GENOMIC DNA]</scope>
    <source>
        <strain evidence="1">LRV0_1</strain>
    </source>
</reference>
<dbReference type="Proteomes" id="UP001234178">
    <property type="component" value="Unassembled WGS sequence"/>
</dbReference>
<name>A0ABQ9YYF8_9CRUS</name>
<proteinExistence type="predicted"/>
<protein>
    <submittedName>
        <fullName evidence="1">Uncharacterized protein</fullName>
    </submittedName>
</protein>
<dbReference type="EMBL" id="JAOYFB010000002">
    <property type="protein sequence ID" value="KAK4005685.1"/>
    <property type="molecule type" value="Genomic_DNA"/>
</dbReference>
<comment type="caution">
    <text evidence="1">The sequence shown here is derived from an EMBL/GenBank/DDBJ whole genome shotgun (WGS) entry which is preliminary data.</text>
</comment>
<gene>
    <name evidence="1" type="ORF">OUZ56_010727</name>
</gene>
<keyword evidence="2" id="KW-1185">Reference proteome</keyword>
<accession>A0ABQ9YYF8</accession>
<organism evidence="1 2">
    <name type="scientific">Daphnia magna</name>
    <dbReference type="NCBI Taxonomy" id="35525"/>
    <lineage>
        <taxon>Eukaryota</taxon>
        <taxon>Metazoa</taxon>
        <taxon>Ecdysozoa</taxon>
        <taxon>Arthropoda</taxon>
        <taxon>Crustacea</taxon>
        <taxon>Branchiopoda</taxon>
        <taxon>Diplostraca</taxon>
        <taxon>Cladocera</taxon>
        <taxon>Anomopoda</taxon>
        <taxon>Daphniidae</taxon>
        <taxon>Daphnia</taxon>
    </lineage>
</organism>
<evidence type="ECO:0000313" key="1">
    <source>
        <dbReference type="EMBL" id="KAK4005685.1"/>
    </source>
</evidence>
<sequence length="154" mass="17614">MRCSIKAIATAPTRVRIKVVNTLEARIEIETAAGLDAPMQNGSVVLRRFRFQNATPTECRQGSTTCFYLPLSEWLENSGTAAIFETKNSESGTKVFPGLWGSFWRQPSVQLFGQPSFSRKQFYWLQLTNAFWRQRKVEVEMKKLNFVNGGLEQR</sequence>